<proteinExistence type="predicted"/>
<organism evidence="1 2">
    <name type="scientific">Caligus rogercresseyi</name>
    <name type="common">Sea louse</name>
    <dbReference type="NCBI Taxonomy" id="217165"/>
    <lineage>
        <taxon>Eukaryota</taxon>
        <taxon>Metazoa</taxon>
        <taxon>Ecdysozoa</taxon>
        <taxon>Arthropoda</taxon>
        <taxon>Crustacea</taxon>
        <taxon>Multicrustacea</taxon>
        <taxon>Hexanauplia</taxon>
        <taxon>Copepoda</taxon>
        <taxon>Siphonostomatoida</taxon>
        <taxon>Caligidae</taxon>
        <taxon>Caligus</taxon>
    </lineage>
</organism>
<dbReference type="EMBL" id="CP045899">
    <property type="protein sequence ID" value="QQP41214.1"/>
    <property type="molecule type" value="Genomic_DNA"/>
</dbReference>
<protein>
    <submittedName>
        <fullName evidence="1">Uncharacterized protein</fullName>
    </submittedName>
</protein>
<dbReference type="Proteomes" id="UP000595437">
    <property type="component" value="Chromosome 10"/>
</dbReference>
<dbReference type="AlphaFoldDB" id="A0A7T8K0H3"/>
<feature type="non-terminal residue" evidence="1">
    <location>
        <position position="60"/>
    </location>
</feature>
<sequence>DPNSLRSQKCNRTFTDLTLFKRPHISIRITLTIILTEAAAIPLATSTNHITSFIITLVRA</sequence>
<evidence type="ECO:0000313" key="2">
    <source>
        <dbReference type="Proteomes" id="UP000595437"/>
    </source>
</evidence>
<gene>
    <name evidence="1" type="ORF">FKW44_015510</name>
</gene>
<reference evidence="2" key="1">
    <citation type="submission" date="2021-01" db="EMBL/GenBank/DDBJ databases">
        <title>Caligus Genome Assembly.</title>
        <authorList>
            <person name="Gallardo-Escarate C."/>
        </authorList>
    </citation>
    <scope>NUCLEOTIDE SEQUENCE [LARGE SCALE GENOMIC DNA]</scope>
</reference>
<evidence type="ECO:0000313" key="1">
    <source>
        <dbReference type="EMBL" id="QQP41214.1"/>
    </source>
</evidence>
<accession>A0A7T8K0H3</accession>
<feature type="non-terminal residue" evidence="1">
    <location>
        <position position="1"/>
    </location>
</feature>
<name>A0A7T8K0H3_CALRO</name>
<keyword evidence="2" id="KW-1185">Reference proteome</keyword>